<dbReference type="GO" id="GO:0033897">
    <property type="term" value="F:ribonuclease T2 activity"/>
    <property type="evidence" value="ECO:0007669"/>
    <property type="project" value="InterPro"/>
</dbReference>
<dbReference type="Pfam" id="PF00445">
    <property type="entry name" value="Ribonuclease_T2"/>
    <property type="match status" value="1"/>
</dbReference>
<accession>A0AAV7Z7Q9</accession>
<feature type="signal peptide" evidence="3">
    <location>
        <begin position="1"/>
        <end position="19"/>
    </location>
</feature>
<reference evidence="4" key="1">
    <citation type="submission" date="2022-08" db="EMBL/GenBank/DDBJ databases">
        <title>Novel sulphate-reducing endosymbionts in the free-living metamonad Anaeramoeba.</title>
        <authorList>
            <person name="Jerlstrom-Hultqvist J."/>
            <person name="Cepicka I."/>
            <person name="Gallot-Lavallee L."/>
            <person name="Salas-Leiva D."/>
            <person name="Curtis B.A."/>
            <person name="Zahonova K."/>
            <person name="Pipaliya S."/>
            <person name="Dacks J."/>
            <person name="Roger A.J."/>
        </authorList>
    </citation>
    <scope>NUCLEOTIDE SEQUENCE</scope>
    <source>
        <strain evidence="4">Busselton2</strain>
    </source>
</reference>
<dbReference type="EMBL" id="JANTQA010000036">
    <property type="protein sequence ID" value="KAJ3436635.1"/>
    <property type="molecule type" value="Genomic_DNA"/>
</dbReference>
<dbReference type="GO" id="GO:0006401">
    <property type="term" value="P:RNA catabolic process"/>
    <property type="evidence" value="ECO:0007669"/>
    <property type="project" value="TreeGrafter"/>
</dbReference>
<evidence type="ECO:0000313" key="4">
    <source>
        <dbReference type="EMBL" id="KAJ3436635.1"/>
    </source>
</evidence>
<sequence>MKIINSLLLLFGIFVFVQSAIPNEYLYLRQMGPTDCLSHKCSIPNWYRQFSLHVFQNRNDTYIPTFCDNDYPFAIGEIESLVPEMFLEWPDFWNWDEPQAFWAQIWAKHGTCALPIFKNEYNFFEAGLVLKTAMDVEKMMIDTAIVPSNTTSYTYDRFDDAIISQTLKKPVIHCVKWGDKTALHSFSFCYDLNLNLIDCSDSVREQEAAACMNKDEMYFIQLSQ</sequence>
<feature type="chain" id="PRO_5043753791" evidence="3">
    <location>
        <begin position="20"/>
        <end position="224"/>
    </location>
</feature>
<dbReference type="PANTHER" id="PTHR11240">
    <property type="entry name" value="RIBONUCLEASE T2"/>
    <property type="match status" value="1"/>
</dbReference>
<proteinExistence type="inferred from homology"/>
<protein>
    <submittedName>
        <fullName evidence="4">Ribonuclease t2</fullName>
    </submittedName>
</protein>
<dbReference type="SUPFAM" id="SSF55895">
    <property type="entry name" value="Ribonuclease Rh-like"/>
    <property type="match status" value="1"/>
</dbReference>
<dbReference type="PANTHER" id="PTHR11240:SF22">
    <property type="entry name" value="RIBONUCLEASE T2"/>
    <property type="match status" value="1"/>
</dbReference>
<keyword evidence="3" id="KW-0732">Signal</keyword>
<dbReference type="InterPro" id="IPR001568">
    <property type="entry name" value="RNase_T2-like"/>
</dbReference>
<comment type="caution">
    <text evidence="4">The sequence shown here is derived from an EMBL/GenBank/DDBJ whole genome shotgun (WGS) entry which is preliminary data.</text>
</comment>
<dbReference type="AlphaFoldDB" id="A0AAV7Z7Q9"/>
<name>A0AAV7Z7Q9_9EUKA</name>
<evidence type="ECO:0000256" key="2">
    <source>
        <dbReference type="RuleBase" id="RU004328"/>
    </source>
</evidence>
<gene>
    <name evidence="4" type="ORF">M0812_18696</name>
</gene>
<organism evidence="4 5">
    <name type="scientific">Anaeramoeba flamelloides</name>
    <dbReference type="NCBI Taxonomy" id="1746091"/>
    <lineage>
        <taxon>Eukaryota</taxon>
        <taxon>Metamonada</taxon>
        <taxon>Anaeramoebidae</taxon>
        <taxon>Anaeramoeba</taxon>
    </lineage>
</organism>
<evidence type="ECO:0000256" key="1">
    <source>
        <dbReference type="ARBA" id="ARBA00007469"/>
    </source>
</evidence>
<dbReference type="GO" id="GO:0005576">
    <property type="term" value="C:extracellular region"/>
    <property type="evidence" value="ECO:0007669"/>
    <property type="project" value="TreeGrafter"/>
</dbReference>
<dbReference type="Proteomes" id="UP001146793">
    <property type="component" value="Unassembled WGS sequence"/>
</dbReference>
<comment type="similarity">
    <text evidence="1 2">Belongs to the RNase T2 family.</text>
</comment>
<evidence type="ECO:0000256" key="3">
    <source>
        <dbReference type="SAM" id="SignalP"/>
    </source>
</evidence>
<dbReference type="GO" id="GO:0003723">
    <property type="term" value="F:RNA binding"/>
    <property type="evidence" value="ECO:0007669"/>
    <property type="project" value="InterPro"/>
</dbReference>
<evidence type="ECO:0000313" key="5">
    <source>
        <dbReference type="Proteomes" id="UP001146793"/>
    </source>
</evidence>
<dbReference type="InterPro" id="IPR036430">
    <property type="entry name" value="RNase_T2-like_sf"/>
</dbReference>
<dbReference type="Gene3D" id="3.90.730.10">
    <property type="entry name" value="Ribonuclease T2-like"/>
    <property type="match status" value="1"/>
</dbReference>